<dbReference type="Proteomes" id="UP000297739">
    <property type="component" value="Unassembled WGS sequence"/>
</dbReference>
<feature type="compositionally biased region" description="Low complexity" evidence="1">
    <location>
        <begin position="132"/>
        <end position="147"/>
    </location>
</feature>
<feature type="compositionally biased region" description="Polar residues" evidence="1">
    <location>
        <begin position="105"/>
        <end position="122"/>
    </location>
</feature>
<evidence type="ECO:0008006" key="5">
    <source>
        <dbReference type="Google" id="ProtNLM"/>
    </source>
</evidence>
<keyword evidence="4" id="KW-1185">Reference proteome</keyword>
<gene>
    <name evidence="3" type="ORF">E5J99_15605</name>
</gene>
<proteinExistence type="predicted"/>
<dbReference type="AlphaFoldDB" id="A0A4Z0PHL3"/>
<accession>A0A4Z0PHL3</accession>
<dbReference type="OrthoDB" id="868254at2"/>
<organism evidence="3 4">
    <name type="scientific">Hymenobacter elongatus</name>
    <dbReference type="NCBI Taxonomy" id="877208"/>
    <lineage>
        <taxon>Bacteria</taxon>
        <taxon>Pseudomonadati</taxon>
        <taxon>Bacteroidota</taxon>
        <taxon>Cytophagia</taxon>
        <taxon>Cytophagales</taxon>
        <taxon>Hymenobacteraceae</taxon>
        <taxon>Hymenobacter</taxon>
    </lineage>
</organism>
<evidence type="ECO:0000256" key="2">
    <source>
        <dbReference type="SAM" id="Phobius"/>
    </source>
</evidence>
<sequence>MVPSANNHTPTPEPTGDLEQLFRQKLGEAEVAPRLQLWEQIDHELLIQQNETYRRRLVWHRWAAAACILLFLGAGSWFTLRQAALPGTTAEVAVVTSPAEALRQRTSAAGTSLASARSSHTATPEADERPVAAGSAGAANSGVGSTSQNTRAELASMQAVAGTVTLGRQDPSAGLAASAGYTQELDAATRSQSLASGNSAGAGRRYTLPVAFSPAASTGSFFDRVAAAASHSYAETIARASSFAGLMARNGVLATGSGSALPGHHPDTLKLALPGAPVIAQSQALAATATAPTQKEQPETLPARPKRWRLLGSYGASAYNPNMSFASASGAGAPSMPQPTGVGPSTDWRSANTYDKAAQEYRQNLRPGFAQRVALTVSYAATMRWTMSAGLAAAEQRATSQTSYYFLDGRIASTPEAVTSNKYVNLAPPRTPQLRTAQYRYRTAGIPVSLRYGSAKNGVSLYAKVGAAVHVLLQAHSELEGAPEATTTYSLTSAGSPYRKVQSSLNGGAGVRYKPATAQWSLAVGPTAEAGLSTLNVDAAQSSSQARPYAFGLEASMEFGGKAAAVAH</sequence>
<feature type="region of interest" description="Disordered" evidence="1">
    <location>
        <begin position="105"/>
        <end position="149"/>
    </location>
</feature>
<dbReference type="RefSeq" id="WP_135498745.1">
    <property type="nucleotide sequence ID" value="NZ_SRLD01000033.1"/>
</dbReference>
<keyword evidence="2" id="KW-0812">Transmembrane</keyword>
<protein>
    <recommendedName>
        <fullName evidence="5">Outer membrane protein beta-barrel domain-containing protein</fullName>
    </recommendedName>
</protein>
<reference evidence="3 4" key="1">
    <citation type="submission" date="2019-04" db="EMBL/GenBank/DDBJ databases">
        <authorList>
            <person name="Feng G."/>
            <person name="Zhang J."/>
            <person name="Zhu H."/>
        </authorList>
    </citation>
    <scope>NUCLEOTIDE SEQUENCE [LARGE SCALE GENOMIC DNA]</scope>
    <source>
        <strain evidence="3 4">JCM 17223</strain>
    </source>
</reference>
<comment type="caution">
    <text evidence="3">The sequence shown here is derived from an EMBL/GenBank/DDBJ whole genome shotgun (WGS) entry which is preliminary data.</text>
</comment>
<keyword evidence="2" id="KW-1133">Transmembrane helix</keyword>
<evidence type="ECO:0000313" key="4">
    <source>
        <dbReference type="Proteomes" id="UP000297739"/>
    </source>
</evidence>
<keyword evidence="2" id="KW-0472">Membrane</keyword>
<evidence type="ECO:0000313" key="3">
    <source>
        <dbReference type="EMBL" id="TGE14581.1"/>
    </source>
</evidence>
<evidence type="ECO:0000256" key="1">
    <source>
        <dbReference type="SAM" id="MobiDB-lite"/>
    </source>
</evidence>
<feature type="transmembrane region" description="Helical" evidence="2">
    <location>
        <begin position="62"/>
        <end position="80"/>
    </location>
</feature>
<dbReference type="EMBL" id="SRLD01000033">
    <property type="protein sequence ID" value="TGE14581.1"/>
    <property type="molecule type" value="Genomic_DNA"/>
</dbReference>
<name>A0A4Z0PHL3_9BACT</name>